<dbReference type="PATRIC" id="fig|344882.3.peg.1219"/>
<dbReference type="AlphaFoldDB" id="A0A0R0CFW0"/>
<dbReference type="Pfam" id="PF11158">
    <property type="entry name" value="DUF2938"/>
    <property type="match status" value="1"/>
</dbReference>
<dbReference type="STRING" id="344882.ABB29_14170"/>
<reference evidence="2 3" key="1">
    <citation type="submission" date="2015-05" db="EMBL/GenBank/DDBJ databases">
        <title>Genome sequencing and analysis of members of genus Stenotrophomonas.</title>
        <authorList>
            <person name="Patil P.P."/>
            <person name="Midha S."/>
            <person name="Patil P.B."/>
        </authorList>
    </citation>
    <scope>NUCLEOTIDE SEQUENCE [LARGE SCALE GENOMIC DNA]</scope>
    <source>
        <strain evidence="2 3">DSM 21858</strain>
    </source>
</reference>
<keyword evidence="1" id="KW-0472">Membrane</keyword>
<keyword evidence="1" id="KW-1133">Transmembrane helix</keyword>
<dbReference type="Proteomes" id="UP000052052">
    <property type="component" value="Unassembled WGS sequence"/>
</dbReference>
<gene>
    <name evidence="2" type="ORF">ABB29_14170</name>
</gene>
<sequence length="164" mass="17732">MEGLALPWIVALGAGSTALVDLWAWLLGRVFGIATLDWALVGRWIGHLRHGRLRHRRITDASPVRAEALLGWGFHYLTGMVLAAVFLWIVGPGWRLSPTLPASLGFGIATVLLPFLILQPALGAGIASRRTPRPGAARLRSLLTHSVFGLGLYLSAWLMARLSG</sequence>
<evidence type="ECO:0000313" key="2">
    <source>
        <dbReference type="EMBL" id="KRG68187.1"/>
    </source>
</evidence>
<accession>A0A0R0CFW0</accession>
<feature type="transmembrane region" description="Helical" evidence="1">
    <location>
        <begin position="102"/>
        <end position="127"/>
    </location>
</feature>
<dbReference type="InterPro" id="IPR021329">
    <property type="entry name" value="DUF2938"/>
</dbReference>
<dbReference type="EMBL" id="LDJL01000016">
    <property type="protein sequence ID" value="KRG68187.1"/>
    <property type="molecule type" value="Genomic_DNA"/>
</dbReference>
<evidence type="ECO:0000256" key="1">
    <source>
        <dbReference type="SAM" id="Phobius"/>
    </source>
</evidence>
<feature type="transmembrane region" description="Helical" evidence="1">
    <location>
        <begin position="28"/>
        <end position="48"/>
    </location>
</feature>
<dbReference type="RefSeq" id="WP_057660195.1">
    <property type="nucleotide sequence ID" value="NZ_LDJL01000016.1"/>
</dbReference>
<feature type="transmembrane region" description="Helical" evidence="1">
    <location>
        <begin position="69"/>
        <end position="90"/>
    </location>
</feature>
<dbReference type="OrthoDB" id="9812539at2"/>
<evidence type="ECO:0000313" key="3">
    <source>
        <dbReference type="Proteomes" id="UP000052052"/>
    </source>
</evidence>
<name>A0A0R0CFW0_9GAMM</name>
<proteinExistence type="predicted"/>
<keyword evidence="1" id="KW-0812">Transmembrane</keyword>
<protein>
    <submittedName>
        <fullName evidence="2">Membrane protein</fullName>
    </submittedName>
</protein>
<feature type="transmembrane region" description="Helical" evidence="1">
    <location>
        <begin position="139"/>
        <end position="160"/>
    </location>
</feature>
<organism evidence="2 3">
    <name type="scientific">Pseudoxanthomonas dokdonensis</name>
    <dbReference type="NCBI Taxonomy" id="344882"/>
    <lineage>
        <taxon>Bacteria</taxon>
        <taxon>Pseudomonadati</taxon>
        <taxon>Pseudomonadota</taxon>
        <taxon>Gammaproteobacteria</taxon>
        <taxon>Lysobacterales</taxon>
        <taxon>Lysobacteraceae</taxon>
        <taxon>Pseudoxanthomonas</taxon>
    </lineage>
</organism>
<keyword evidence="3" id="KW-1185">Reference proteome</keyword>
<comment type="caution">
    <text evidence="2">The sequence shown here is derived from an EMBL/GenBank/DDBJ whole genome shotgun (WGS) entry which is preliminary data.</text>
</comment>